<reference evidence="2" key="1">
    <citation type="journal article" date="2007" name="Plasmid">
        <title>Sequence analysis and characterizations of two novel plasmids isolated from Thermus sp. 4C.</title>
        <authorList>
            <person name="Ruan L."/>
            <person name="Xu X."/>
        </authorList>
    </citation>
    <scope>NUCLEOTIDE SEQUENCE</scope>
    <source>
        <strain evidence="2">4C</strain>
        <plasmid evidence="2">pL4C</plasmid>
    </source>
</reference>
<evidence type="ECO:0000256" key="1">
    <source>
        <dbReference type="SAM" id="MobiDB-lite"/>
    </source>
</evidence>
<accession>A6MN63</accession>
<dbReference type="EMBL" id="EF407946">
    <property type="protein sequence ID" value="ABQ95641.1"/>
    <property type="molecule type" value="Genomic_DNA"/>
</dbReference>
<feature type="region of interest" description="Disordered" evidence="1">
    <location>
        <begin position="46"/>
        <end position="75"/>
    </location>
</feature>
<evidence type="ECO:0000313" key="2">
    <source>
        <dbReference type="EMBL" id="ABQ95641.1"/>
    </source>
</evidence>
<keyword evidence="2" id="KW-0614">Plasmid</keyword>
<dbReference type="AlphaFoldDB" id="A6MN63"/>
<sequence>MSSSVWVWVRFSLTASSWKGGRGGPRPPCGLPGAGAEALHLIGEGRHPAGILGAEGRGGGGEEEEKGEEKGEGAH</sequence>
<proteinExistence type="predicted"/>
<protein>
    <submittedName>
        <fullName evidence="2">Uncharacterized protein</fullName>
    </submittedName>
</protein>
<name>A6MN63_9DEIN</name>
<organism evidence="2">
    <name type="scientific">Thermus sp. 4C</name>
    <dbReference type="NCBI Taxonomy" id="446041"/>
    <lineage>
        <taxon>Bacteria</taxon>
        <taxon>Thermotogati</taxon>
        <taxon>Deinococcota</taxon>
        <taxon>Deinococci</taxon>
        <taxon>Thermales</taxon>
        <taxon>Thermaceae</taxon>
        <taxon>Thermus</taxon>
    </lineage>
</organism>
<geneLocation type="plasmid" evidence="2">
    <name>pL4C</name>
</geneLocation>